<evidence type="ECO:0000256" key="11">
    <source>
        <dbReference type="ARBA" id="ARBA00023098"/>
    </source>
</evidence>
<dbReference type="GO" id="GO:0005524">
    <property type="term" value="F:ATP binding"/>
    <property type="evidence" value="ECO:0007669"/>
    <property type="project" value="UniProtKB-KW"/>
</dbReference>
<protein>
    <submittedName>
        <fullName evidence="20">UDP kinase</fullName>
    </submittedName>
</protein>
<evidence type="ECO:0000256" key="3">
    <source>
        <dbReference type="ARBA" id="ARBA00022475"/>
    </source>
</evidence>
<dbReference type="PROSITE" id="PS01069">
    <property type="entry name" value="DAGK_PROKAR"/>
    <property type="match status" value="1"/>
</dbReference>
<comment type="similarity">
    <text evidence="2">Belongs to the bacterial diacylglycerol kinase family.</text>
</comment>
<evidence type="ECO:0000256" key="6">
    <source>
        <dbReference type="ARBA" id="ARBA00022692"/>
    </source>
</evidence>
<evidence type="ECO:0000256" key="12">
    <source>
        <dbReference type="ARBA" id="ARBA00023136"/>
    </source>
</evidence>
<dbReference type="eggNOG" id="COG0818">
    <property type="taxonomic scope" value="Bacteria"/>
</dbReference>
<evidence type="ECO:0000256" key="13">
    <source>
        <dbReference type="ARBA" id="ARBA00023209"/>
    </source>
</evidence>
<evidence type="ECO:0000256" key="16">
    <source>
        <dbReference type="PIRSR" id="PIRSR600829-2"/>
    </source>
</evidence>
<feature type="binding site" evidence="17">
    <location>
        <position position="12"/>
    </location>
    <ligand>
        <name>ATP</name>
        <dbReference type="ChEBI" id="CHEBI:30616"/>
    </ligand>
</feature>
<evidence type="ECO:0000256" key="15">
    <source>
        <dbReference type="PIRSR" id="PIRSR600829-1"/>
    </source>
</evidence>
<proteinExistence type="inferred from homology"/>
<evidence type="ECO:0000256" key="9">
    <source>
        <dbReference type="ARBA" id="ARBA00022840"/>
    </source>
</evidence>
<keyword evidence="8 20" id="KW-0418">Kinase</keyword>
<feature type="transmembrane region" description="Helical" evidence="19">
    <location>
        <begin position="28"/>
        <end position="45"/>
    </location>
</feature>
<keyword evidence="10 19" id="KW-1133">Transmembrane helix</keyword>
<evidence type="ECO:0000256" key="2">
    <source>
        <dbReference type="ARBA" id="ARBA00005967"/>
    </source>
</evidence>
<gene>
    <name evidence="20" type="ORF">CD29_10830</name>
</gene>
<feature type="binding site" evidence="18">
    <location>
        <position position="71"/>
    </location>
    <ligand>
        <name>a divalent metal cation</name>
        <dbReference type="ChEBI" id="CHEBI:60240"/>
    </ligand>
</feature>
<keyword evidence="7 17" id="KW-0547">Nucleotide-binding</keyword>
<evidence type="ECO:0000313" key="21">
    <source>
        <dbReference type="Proteomes" id="UP000030416"/>
    </source>
</evidence>
<keyword evidence="21" id="KW-1185">Reference proteome</keyword>
<keyword evidence="11" id="KW-0443">Lipid metabolism</keyword>
<evidence type="ECO:0000256" key="8">
    <source>
        <dbReference type="ARBA" id="ARBA00022777"/>
    </source>
</evidence>
<dbReference type="AlphaFoldDB" id="A0A0A3I737"/>
<dbReference type="InterPro" id="IPR036945">
    <property type="entry name" value="DAGK_sf"/>
</dbReference>
<comment type="cofactor">
    <cofactor evidence="18">
        <name>Mg(2+)</name>
        <dbReference type="ChEBI" id="CHEBI:18420"/>
    </cofactor>
    <text evidence="18">Mn(2+), Zn(2+), Cd(2+) and Co(2+) support activity to lesser extents.</text>
</comment>
<dbReference type="RefSeq" id="WP_036186271.1">
    <property type="nucleotide sequence ID" value="NZ_AVDA01000011.1"/>
</dbReference>
<feature type="binding site" evidence="17">
    <location>
        <position position="71"/>
    </location>
    <ligand>
        <name>ATP</name>
        <dbReference type="ChEBI" id="CHEBI:30616"/>
    </ligand>
</feature>
<organism evidence="20 21">
    <name type="scientific">Ureibacillus manganicus DSM 26584</name>
    <dbReference type="NCBI Taxonomy" id="1384049"/>
    <lineage>
        <taxon>Bacteria</taxon>
        <taxon>Bacillati</taxon>
        <taxon>Bacillota</taxon>
        <taxon>Bacilli</taxon>
        <taxon>Bacillales</taxon>
        <taxon>Caryophanaceae</taxon>
        <taxon>Ureibacillus</taxon>
    </lineage>
</organism>
<dbReference type="STRING" id="1384049.CD29_10830"/>
<dbReference type="EMBL" id="JPVN01000011">
    <property type="protein sequence ID" value="KGR78533.1"/>
    <property type="molecule type" value="Genomic_DNA"/>
</dbReference>
<dbReference type="Gene3D" id="1.10.287.3610">
    <property type="match status" value="1"/>
</dbReference>
<dbReference type="GO" id="GO:0046872">
    <property type="term" value="F:metal ion binding"/>
    <property type="evidence" value="ECO:0007669"/>
    <property type="project" value="UniProtKB-KW"/>
</dbReference>
<keyword evidence="3" id="KW-1003">Cell membrane</keyword>
<dbReference type="PANTHER" id="PTHR34299">
    <property type="entry name" value="DIACYLGLYCEROL KINASE"/>
    <property type="match status" value="1"/>
</dbReference>
<dbReference type="InterPro" id="IPR000829">
    <property type="entry name" value="DAGK"/>
</dbReference>
<feature type="binding site" evidence="17">
    <location>
        <begin position="80"/>
        <end position="82"/>
    </location>
    <ligand>
        <name>ATP</name>
        <dbReference type="ChEBI" id="CHEBI:30616"/>
    </ligand>
</feature>
<comment type="subcellular location">
    <subcellularLocation>
        <location evidence="1">Cell membrane</location>
        <topology evidence="1">Multi-pass membrane protein</topology>
    </subcellularLocation>
</comment>
<evidence type="ECO:0000256" key="17">
    <source>
        <dbReference type="PIRSR" id="PIRSR600829-3"/>
    </source>
</evidence>
<evidence type="ECO:0000256" key="19">
    <source>
        <dbReference type="SAM" id="Phobius"/>
    </source>
</evidence>
<evidence type="ECO:0000256" key="14">
    <source>
        <dbReference type="ARBA" id="ARBA00023264"/>
    </source>
</evidence>
<evidence type="ECO:0000256" key="10">
    <source>
        <dbReference type="ARBA" id="ARBA00022989"/>
    </source>
</evidence>
<feature type="binding site" evidence="17">
    <location>
        <begin position="89"/>
        <end position="90"/>
    </location>
    <ligand>
        <name>ATP</name>
        <dbReference type="ChEBI" id="CHEBI:30616"/>
    </ligand>
</feature>
<keyword evidence="18" id="KW-0460">Magnesium</keyword>
<evidence type="ECO:0000313" key="20">
    <source>
        <dbReference type="EMBL" id="KGR78533.1"/>
    </source>
</evidence>
<feature type="active site" description="Proton acceptor" evidence="15">
    <location>
        <position position="64"/>
    </location>
</feature>
<feature type="transmembrane region" description="Helical" evidence="19">
    <location>
        <begin position="91"/>
        <end position="112"/>
    </location>
</feature>
<reference evidence="20 21" key="1">
    <citation type="submission" date="2014-02" db="EMBL/GenBank/DDBJ databases">
        <title>Draft genome sequence of Lysinibacillus manganicus DSM 26584T.</title>
        <authorList>
            <person name="Zhang F."/>
            <person name="Wang G."/>
            <person name="Zhang L."/>
        </authorList>
    </citation>
    <scope>NUCLEOTIDE SEQUENCE [LARGE SCALE GENOMIC DNA]</scope>
    <source>
        <strain evidence="20 21">DSM 26584</strain>
    </source>
</reference>
<evidence type="ECO:0000256" key="5">
    <source>
        <dbReference type="ARBA" id="ARBA00022679"/>
    </source>
</evidence>
<evidence type="ECO:0000256" key="18">
    <source>
        <dbReference type="PIRSR" id="PIRSR600829-4"/>
    </source>
</evidence>
<feature type="transmembrane region" description="Helical" evidence="19">
    <location>
        <begin position="51"/>
        <end position="70"/>
    </location>
</feature>
<dbReference type="OrthoDB" id="9789934at2"/>
<dbReference type="InterPro" id="IPR033717">
    <property type="entry name" value="UDPK"/>
</dbReference>
<dbReference type="PANTHER" id="PTHR34299:SF1">
    <property type="entry name" value="DIACYLGLYCEROL KINASE"/>
    <property type="match status" value="1"/>
</dbReference>
<keyword evidence="13" id="KW-0594">Phospholipid biosynthesis</keyword>
<keyword evidence="6 19" id="KW-0812">Transmembrane</keyword>
<dbReference type="Pfam" id="PF01219">
    <property type="entry name" value="DAGK_prokar"/>
    <property type="match status" value="1"/>
</dbReference>
<dbReference type="GO" id="GO:0008654">
    <property type="term" value="P:phospholipid biosynthetic process"/>
    <property type="evidence" value="ECO:0007669"/>
    <property type="project" value="UniProtKB-KW"/>
</dbReference>
<evidence type="ECO:0000256" key="4">
    <source>
        <dbReference type="ARBA" id="ARBA00022516"/>
    </source>
</evidence>
<accession>A0A0A3I737</accession>
<sequence length="118" mass="12954">MDLKKLIKSFGYALEGIFTALKQQNMRIHFASMIIVIVAGIYTGISKFEWLIIILMISLVIGAEMINSAIESVVDLASKEYHPLAKQAKDIAAGAVLIFAICSVVVGLIIFLPKWLNS</sequence>
<keyword evidence="5" id="KW-0808">Transferase</keyword>
<keyword evidence="14" id="KW-1208">Phospholipid metabolism</keyword>
<dbReference type="GO" id="GO:0005886">
    <property type="term" value="C:plasma membrane"/>
    <property type="evidence" value="ECO:0007669"/>
    <property type="project" value="UniProtKB-SubCell"/>
</dbReference>
<evidence type="ECO:0000256" key="7">
    <source>
        <dbReference type="ARBA" id="ARBA00022741"/>
    </source>
</evidence>
<keyword evidence="9 17" id="KW-0067">ATP-binding</keyword>
<keyword evidence="18" id="KW-0479">Metal-binding</keyword>
<keyword evidence="4" id="KW-0444">Lipid biosynthesis</keyword>
<comment type="caution">
    <text evidence="20">The sequence shown here is derived from an EMBL/GenBank/DDBJ whole genome shotgun (WGS) entry which is preliminary data.</text>
</comment>
<feature type="binding site" evidence="16">
    <location>
        <position position="64"/>
    </location>
    <ligand>
        <name>substrate</name>
    </ligand>
</feature>
<evidence type="ECO:0000256" key="1">
    <source>
        <dbReference type="ARBA" id="ARBA00004651"/>
    </source>
</evidence>
<name>A0A0A3I737_9BACL</name>
<keyword evidence="12 19" id="KW-0472">Membrane</keyword>
<dbReference type="CDD" id="cd14265">
    <property type="entry name" value="UDPK_IM_like"/>
    <property type="match status" value="1"/>
</dbReference>
<dbReference type="GO" id="GO:0016301">
    <property type="term" value="F:kinase activity"/>
    <property type="evidence" value="ECO:0007669"/>
    <property type="project" value="UniProtKB-KW"/>
</dbReference>
<dbReference type="Proteomes" id="UP000030416">
    <property type="component" value="Unassembled WGS sequence"/>
</dbReference>